<gene>
    <name evidence="5" type="ORF">GCM10012280_64960</name>
</gene>
<keyword evidence="3" id="KW-0472">Membrane</keyword>
<keyword evidence="3" id="KW-1133">Transmembrane helix</keyword>
<feature type="region of interest" description="Disordered" evidence="2">
    <location>
        <begin position="267"/>
        <end position="334"/>
    </location>
</feature>
<feature type="transmembrane region" description="Helical" evidence="3">
    <location>
        <begin position="113"/>
        <end position="135"/>
    </location>
</feature>
<dbReference type="RefSeq" id="WP_189135409.1">
    <property type="nucleotide sequence ID" value="NZ_BMMS01000043.1"/>
</dbReference>
<feature type="region of interest" description="Disordered" evidence="2">
    <location>
        <begin position="176"/>
        <end position="199"/>
    </location>
</feature>
<dbReference type="SUPFAM" id="SSF48452">
    <property type="entry name" value="TPR-like"/>
    <property type="match status" value="1"/>
</dbReference>
<evidence type="ECO:0000256" key="2">
    <source>
        <dbReference type="SAM" id="MobiDB-lite"/>
    </source>
</evidence>
<dbReference type="Gene3D" id="3.10.350.10">
    <property type="entry name" value="LysM domain"/>
    <property type="match status" value="1"/>
</dbReference>
<dbReference type="Pfam" id="PF03704">
    <property type="entry name" value="BTAD"/>
    <property type="match status" value="1"/>
</dbReference>
<keyword evidence="6" id="KW-1185">Reference proteome</keyword>
<dbReference type="InterPro" id="IPR036779">
    <property type="entry name" value="LysM_dom_sf"/>
</dbReference>
<feature type="transmembrane region" description="Helical" evidence="3">
    <location>
        <begin position="12"/>
        <end position="36"/>
    </location>
</feature>
<feature type="domain" description="LysM" evidence="4">
    <location>
        <begin position="204"/>
        <end position="260"/>
    </location>
</feature>
<dbReference type="Pfam" id="PF01476">
    <property type="entry name" value="LysM"/>
    <property type="match status" value="1"/>
</dbReference>
<dbReference type="CDD" id="cd00118">
    <property type="entry name" value="LysM"/>
    <property type="match status" value="1"/>
</dbReference>
<feature type="region of interest" description="Disordered" evidence="2">
    <location>
        <begin position="390"/>
        <end position="418"/>
    </location>
</feature>
<evidence type="ECO:0000256" key="1">
    <source>
        <dbReference type="ARBA" id="ARBA00023012"/>
    </source>
</evidence>
<dbReference type="InterPro" id="IPR011990">
    <property type="entry name" value="TPR-like_helical_dom_sf"/>
</dbReference>
<dbReference type="SMART" id="SM00257">
    <property type="entry name" value="LysM"/>
    <property type="match status" value="1"/>
</dbReference>
<comment type="caution">
    <text evidence="5">The sequence shown here is derived from an EMBL/GenBank/DDBJ whole genome shotgun (WGS) entry which is preliminary data.</text>
</comment>
<evidence type="ECO:0000259" key="4">
    <source>
        <dbReference type="PROSITE" id="PS51782"/>
    </source>
</evidence>
<accession>A0A918E2D2</accession>
<keyword evidence="1" id="KW-0902">Two-component regulatory system</keyword>
<feature type="compositionally biased region" description="Pro residues" evidence="2">
    <location>
        <begin position="271"/>
        <end position="297"/>
    </location>
</feature>
<dbReference type="PANTHER" id="PTHR35807">
    <property type="entry name" value="TRANSCRIPTIONAL REGULATOR REDD-RELATED"/>
    <property type="match status" value="1"/>
</dbReference>
<reference evidence="5" key="1">
    <citation type="journal article" date="2014" name="Int. J. Syst. Evol. Microbiol.">
        <title>Complete genome sequence of Corynebacterium casei LMG S-19264T (=DSM 44701T), isolated from a smear-ripened cheese.</title>
        <authorList>
            <consortium name="US DOE Joint Genome Institute (JGI-PGF)"/>
            <person name="Walter F."/>
            <person name="Albersmeier A."/>
            <person name="Kalinowski J."/>
            <person name="Ruckert C."/>
        </authorList>
    </citation>
    <scope>NUCLEOTIDE SEQUENCE</scope>
    <source>
        <strain evidence="5">CGMCC 4.7201</strain>
    </source>
</reference>
<organism evidence="5 6">
    <name type="scientific">Wenjunlia tyrosinilytica</name>
    <dbReference type="NCBI Taxonomy" id="1544741"/>
    <lineage>
        <taxon>Bacteria</taxon>
        <taxon>Bacillati</taxon>
        <taxon>Actinomycetota</taxon>
        <taxon>Actinomycetes</taxon>
        <taxon>Kitasatosporales</taxon>
        <taxon>Streptomycetaceae</taxon>
        <taxon>Wenjunlia</taxon>
    </lineage>
</organism>
<dbReference type="InterPro" id="IPR005158">
    <property type="entry name" value="BTAD"/>
</dbReference>
<evidence type="ECO:0000313" key="5">
    <source>
        <dbReference type="EMBL" id="GGO99159.1"/>
    </source>
</evidence>
<dbReference type="InterPro" id="IPR018392">
    <property type="entry name" value="LysM"/>
</dbReference>
<keyword evidence="3" id="KW-0812">Transmembrane</keyword>
<evidence type="ECO:0000313" key="6">
    <source>
        <dbReference type="Proteomes" id="UP000641932"/>
    </source>
</evidence>
<protein>
    <recommendedName>
        <fullName evidence="4">LysM domain-containing protein</fullName>
    </recommendedName>
</protein>
<dbReference type="InterPro" id="IPR051677">
    <property type="entry name" value="AfsR-DnrI-RedD_regulator"/>
</dbReference>
<feature type="region of interest" description="Disordered" evidence="2">
    <location>
        <begin position="632"/>
        <end position="677"/>
    </location>
</feature>
<name>A0A918E2D2_9ACTN</name>
<dbReference type="AlphaFoldDB" id="A0A918E2D2"/>
<dbReference type="GO" id="GO:0000160">
    <property type="term" value="P:phosphorelay signal transduction system"/>
    <property type="evidence" value="ECO:0007669"/>
    <property type="project" value="UniProtKB-KW"/>
</dbReference>
<reference evidence="5" key="2">
    <citation type="submission" date="2020-09" db="EMBL/GenBank/DDBJ databases">
        <authorList>
            <person name="Sun Q."/>
            <person name="Zhou Y."/>
        </authorList>
    </citation>
    <scope>NUCLEOTIDE SEQUENCE</scope>
    <source>
        <strain evidence="5">CGMCC 4.7201</strain>
    </source>
</reference>
<dbReference type="SMART" id="SM01043">
    <property type="entry name" value="BTAD"/>
    <property type="match status" value="1"/>
</dbReference>
<evidence type="ECO:0000256" key="3">
    <source>
        <dbReference type="SAM" id="Phobius"/>
    </source>
</evidence>
<proteinExistence type="predicted"/>
<feature type="transmembrane region" description="Helical" evidence="3">
    <location>
        <begin position="69"/>
        <end position="92"/>
    </location>
</feature>
<sequence>MTHPPQLRRRLTAAATAGGTLAATLTLLAVMPYVLWQAGGLPWPEHLASWNEVGERLTQPVSDPLTVDLLAVVGWVCWAAFACTAVRETIWYATHLPQLLRDRHAHAEHVAGLSVKGSLAALCIGTLVVALIGLLRPQTAAAQQLTSPGEARPNTAATAPHIPALERQPTSPAVAAAPAAPDTTHRIGPQRRGPSGETEAVRHILYTVIEGDTLWDIAHKHMGDALKWPRIYALNKDRVQNDGARLSDPDLITPGWQLSIPVTHAATAHPVPDPAPDTAPSTPPAPPNETAPPPPTPDQDTGTGHRASADHTPTGPGSHDESAPRYTDPKPGPASIGLGEASLIGITTAAGLLAARRYWYWHRSRLREPDPEAEVPALSPLVAKAAQAAHAATLPRPQEDPECLVTRRTPPQQPRSADTVTIGVRDSTEVPLDELAVPGGCTWTGPGCEGAARALLVGILTAAERQRPGPARVTAIVPEDVAETLLPQLPTRFTALTQSPDTAQAIQAAEQHLLTHAHTQEDQDTVHTTTGWDPANTAQQSSPGTLVLLAVPDAAHTGQLQALAARSRPGTLIVLALGAPLPGSVQWHIDRDGTTDGPSVDAQHRNPLRLFHLTADAGREVTEVLLTAHGQRPRLRILPTPRPTPDSRPAETATQPTSDDDPPRPRATDEPRPAQTRPVRLHVLGPVTLHARGNPDPIGTNMRPEAHEFLALLAAHPTGLLASDIADKLHLAPGSDQNALKNLRRAVRRTLRAATGITSQEFILLQGELHKLHPELVETDLADFSQSLKETLSAPHTERALEDALSPLRDALAHYRGPFAQSGDYLWADTIREHLAVKATDAALLVARRVENADAVPRDREAVLTMLEHLSTVHPDHERLAQHTIRLYQAAGRNDAARHIYMRLKRHLNDLGLEPEPGTQALIGPRTHARQTR</sequence>
<dbReference type="Proteomes" id="UP000641932">
    <property type="component" value="Unassembled WGS sequence"/>
</dbReference>
<dbReference type="Gene3D" id="1.25.40.10">
    <property type="entry name" value="Tetratricopeptide repeat domain"/>
    <property type="match status" value="1"/>
</dbReference>
<dbReference type="PROSITE" id="PS51782">
    <property type="entry name" value="LYSM"/>
    <property type="match status" value="1"/>
</dbReference>
<feature type="compositionally biased region" description="Basic and acidic residues" evidence="2">
    <location>
        <begin position="661"/>
        <end position="672"/>
    </location>
</feature>
<dbReference type="EMBL" id="BMMS01000043">
    <property type="protein sequence ID" value="GGO99159.1"/>
    <property type="molecule type" value="Genomic_DNA"/>
</dbReference>